<dbReference type="Gene3D" id="3.30.110.170">
    <property type="entry name" value="Protein of unknown function (DUF541), domain 1"/>
    <property type="match status" value="1"/>
</dbReference>
<dbReference type="Gene3D" id="3.30.70.2970">
    <property type="entry name" value="Protein of unknown function (DUF541), domain 2"/>
    <property type="match status" value="1"/>
</dbReference>
<comment type="caution">
    <text evidence="1">The sequence shown here is derived from an EMBL/GenBank/DDBJ whole genome shotgun (WGS) entry which is preliminary data.</text>
</comment>
<dbReference type="AlphaFoldDB" id="A0A2M8FFC1"/>
<dbReference type="PANTHER" id="PTHR34387:SF2">
    <property type="entry name" value="SLR1258 PROTEIN"/>
    <property type="match status" value="1"/>
</dbReference>
<sequence>MLNVFFSKTYNSVLLTLVLVAVVVSLGAYTNMVLKQADQSAMVSPSISVTGTGEVTTVPDIAQFSFSVRAEGDDVISAQELSGTAINDVLAYLKDSGIEEKDIKTENYLLFPKYKYEQRPCISIGYCPPGEQTEDGFEVSQTVTVKVRAIDNAGTILAGVGQKGVTDISNINFTIDDPDALKAEARKLAIEDARDQAKKLAKDLDVRLGHLVSYSENQPNYPDPYYKTARMESAVEDSFAGPDIPVGEDKIISNVYLTFEIR</sequence>
<dbReference type="GO" id="GO:0006974">
    <property type="term" value="P:DNA damage response"/>
    <property type="evidence" value="ECO:0007669"/>
    <property type="project" value="TreeGrafter"/>
</dbReference>
<dbReference type="InterPro" id="IPR007497">
    <property type="entry name" value="SIMPL/DUF541"/>
</dbReference>
<gene>
    <name evidence="1" type="ORF">CO026_00765</name>
</gene>
<evidence type="ECO:0000313" key="1">
    <source>
        <dbReference type="EMBL" id="PJC56348.1"/>
    </source>
</evidence>
<dbReference type="PANTHER" id="PTHR34387">
    <property type="entry name" value="SLR1258 PROTEIN"/>
    <property type="match status" value="1"/>
</dbReference>
<proteinExistence type="predicted"/>
<evidence type="ECO:0008006" key="3">
    <source>
        <dbReference type="Google" id="ProtNLM"/>
    </source>
</evidence>
<reference evidence="2" key="1">
    <citation type="submission" date="2017-09" db="EMBL/GenBank/DDBJ databases">
        <title>Depth-based differentiation of microbial function through sediment-hosted aquifers and enrichment of novel symbionts in the deep terrestrial subsurface.</title>
        <authorList>
            <person name="Probst A.J."/>
            <person name="Ladd B."/>
            <person name="Jarett J.K."/>
            <person name="Geller-Mcgrath D.E."/>
            <person name="Sieber C.M.K."/>
            <person name="Emerson J.B."/>
            <person name="Anantharaman K."/>
            <person name="Thomas B.C."/>
            <person name="Malmstrom R."/>
            <person name="Stieglmeier M."/>
            <person name="Klingl A."/>
            <person name="Woyke T."/>
            <person name="Ryan C.M."/>
            <person name="Banfield J.F."/>
        </authorList>
    </citation>
    <scope>NUCLEOTIDE SEQUENCE [LARGE SCALE GENOMIC DNA]</scope>
</reference>
<dbReference type="EMBL" id="PFRD01000039">
    <property type="protein sequence ID" value="PJC56348.1"/>
    <property type="molecule type" value="Genomic_DNA"/>
</dbReference>
<evidence type="ECO:0000313" key="2">
    <source>
        <dbReference type="Proteomes" id="UP000230391"/>
    </source>
</evidence>
<dbReference type="InterPro" id="IPR052022">
    <property type="entry name" value="26kDa_periplasmic_antigen"/>
</dbReference>
<organism evidence="1 2">
    <name type="scientific">Candidatus Kaiserbacteria bacterium CG_4_9_14_0_2_um_filter_41_32</name>
    <dbReference type="NCBI Taxonomy" id="1974601"/>
    <lineage>
        <taxon>Bacteria</taxon>
        <taxon>Candidatus Kaiseribacteriota</taxon>
    </lineage>
</organism>
<protein>
    <recommendedName>
        <fullName evidence="3">SIMPL domain-containing protein</fullName>
    </recommendedName>
</protein>
<accession>A0A2M8FFC1</accession>
<dbReference type="Proteomes" id="UP000230391">
    <property type="component" value="Unassembled WGS sequence"/>
</dbReference>
<name>A0A2M8FFC1_9BACT</name>
<dbReference type="Pfam" id="PF04402">
    <property type="entry name" value="SIMPL"/>
    <property type="match status" value="1"/>
</dbReference>